<feature type="transmembrane region" description="Helical" evidence="6">
    <location>
        <begin position="131"/>
        <end position="161"/>
    </location>
</feature>
<feature type="domain" description="NADH:quinone oxidoreductase/Mrp antiporter transmembrane" evidence="7">
    <location>
        <begin position="140"/>
        <end position="416"/>
    </location>
</feature>
<evidence type="ECO:0000256" key="5">
    <source>
        <dbReference type="RuleBase" id="RU000320"/>
    </source>
</evidence>
<keyword evidence="4 6" id="KW-0472">Membrane</keyword>
<feature type="transmembrane region" description="Helical" evidence="6">
    <location>
        <begin position="337"/>
        <end position="355"/>
    </location>
</feature>
<feature type="transmembrane region" description="Helical" evidence="6">
    <location>
        <begin position="383"/>
        <end position="403"/>
    </location>
</feature>
<dbReference type="PANTHER" id="PTHR22773">
    <property type="entry name" value="NADH DEHYDROGENASE"/>
    <property type="match status" value="1"/>
</dbReference>
<protein>
    <submittedName>
        <fullName evidence="8">NADH-quinone oxidoreductase subunit N</fullName>
    </submittedName>
</protein>
<feature type="transmembrane region" description="Helical" evidence="6">
    <location>
        <begin position="469"/>
        <end position="489"/>
    </location>
</feature>
<organism evidence="8 9">
    <name type="scientific">Aquirufa avitistagni</name>
    <dbReference type="NCBI Taxonomy" id="3104728"/>
    <lineage>
        <taxon>Bacteria</taxon>
        <taxon>Pseudomonadati</taxon>
        <taxon>Bacteroidota</taxon>
        <taxon>Cytophagia</taxon>
        <taxon>Cytophagales</taxon>
        <taxon>Flectobacillaceae</taxon>
        <taxon>Aquirufa</taxon>
    </lineage>
</organism>
<dbReference type="EMBL" id="JBBKXZ010000001">
    <property type="protein sequence ID" value="MFD3393126.1"/>
    <property type="molecule type" value="Genomic_DNA"/>
</dbReference>
<keyword evidence="2 5" id="KW-0812">Transmembrane</keyword>
<comment type="subcellular location">
    <subcellularLocation>
        <location evidence="1">Endomembrane system</location>
        <topology evidence="1">Multi-pass membrane protein</topology>
    </subcellularLocation>
    <subcellularLocation>
        <location evidence="5">Membrane</location>
        <topology evidence="5">Multi-pass membrane protein</topology>
    </subcellularLocation>
</comment>
<feature type="transmembrane region" description="Helical" evidence="6">
    <location>
        <begin position="20"/>
        <end position="43"/>
    </location>
</feature>
<evidence type="ECO:0000256" key="1">
    <source>
        <dbReference type="ARBA" id="ARBA00004127"/>
    </source>
</evidence>
<gene>
    <name evidence="8" type="ORF">U0R10_00690</name>
</gene>
<sequence length="494" mass="53875">MFSTELLSSVSSKITETTAGFSLILPELVVGIWILVSIFADLFLHGKPAKTADSWRYFLAQIGILLALGLAFQRMTQGLAGFVSFQLFQVNIGSNTINVLIIALGALLLGLNQLHQKSFSLEENIGFSSILLGSLLTSMSAHILTVFLSLELISMGTYILVAMRKDAIGARAALPYVLFGLGSSAIFLYGMSLLYGLSGNMYLFSADFSRGIATADPVFAYLALGLVGTGILFKMAWVPFHPWSPDLLESLPASWMSWISVAPKLAVSLLGIKLVHYVPISMVSTISLLAMATLLVGNLAAMGPKNSKRLLAYSSIAHGGFMAMVWLFPADQALKALLFYGFLYGLSTYLVFYQVDEVTGDSIESDDMLAWTGYAQQQPLRSATLVVGLIALIGLPPAGTFLAKVTYFSQLWEKYQSGQQTSVLALLLVAVIVTLISVYYYLRIPFFIYLKKRENVDGLLAEKFSGKDWGYLLLAILVISALITPNLFFELLNV</sequence>
<evidence type="ECO:0000313" key="9">
    <source>
        <dbReference type="Proteomes" id="UP001598138"/>
    </source>
</evidence>
<accession>A0ABW6D874</accession>
<reference evidence="8 9" key="1">
    <citation type="submission" date="2024-03" db="EMBL/GenBank/DDBJ databases">
        <title>Aquirufa genome sequencing.</title>
        <authorList>
            <person name="Pitt A."/>
            <person name="Hahn M.W."/>
        </authorList>
    </citation>
    <scope>NUCLEOTIDE SEQUENCE [LARGE SCALE GENOMIC DNA]</scope>
    <source>
        <strain evidence="8 9">OSTEICH-129V</strain>
    </source>
</reference>
<proteinExistence type="predicted"/>
<evidence type="ECO:0000256" key="2">
    <source>
        <dbReference type="ARBA" id="ARBA00022692"/>
    </source>
</evidence>
<feature type="transmembrane region" description="Helical" evidence="6">
    <location>
        <begin position="423"/>
        <end position="442"/>
    </location>
</feature>
<feature type="transmembrane region" description="Helical" evidence="6">
    <location>
        <begin position="218"/>
        <end position="240"/>
    </location>
</feature>
<feature type="transmembrane region" description="Helical" evidence="6">
    <location>
        <begin position="55"/>
        <end position="72"/>
    </location>
</feature>
<name>A0ABW6D874_9BACT</name>
<dbReference type="Pfam" id="PF00361">
    <property type="entry name" value="Proton_antipo_M"/>
    <property type="match status" value="1"/>
</dbReference>
<evidence type="ECO:0000256" key="4">
    <source>
        <dbReference type="ARBA" id="ARBA00023136"/>
    </source>
</evidence>
<dbReference type="InterPro" id="IPR001750">
    <property type="entry name" value="ND/Mrp_TM"/>
</dbReference>
<evidence type="ECO:0000256" key="3">
    <source>
        <dbReference type="ARBA" id="ARBA00022989"/>
    </source>
</evidence>
<evidence type="ECO:0000256" key="6">
    <source>
        <dbReference type="SAM" id="Phobius"/>
    </source>
</evidence>
<feature type="transmembrane region" description="Helical" evidence="6">
    <location>
        <begin position="282"/>
        <end position="304"/>
    </location>
</feature>
<feature type="transmembrane region" description="Helical" evidence="6">
    <location>
        <begin position="173"/>
        <end position="197"/>
    </location>
</feature>
<evidence type="ECO:0000259" key="7">
    <source>
        <dbReference type="Pfam" id="PF00361"/>
    </source>
</evidence>
<keyword evidence="9" id="KW-1185">Reference proteome</keyword>
<dbReference type="Proteomes" id="UP001598138">
    <property type="component" value="Unassembled WGS sequence"/>
</dbReference>
<feature type="transmembrane region" description="Helical" evidence="6">
    <location>
        <begin position="310"/>
        <end position="330"/>
    </location>
</feature>
<feature type="transmembrane region" description="Helical" evidence="6">
    <location>
        <begin position="92"/>
        <end position="111"/>
    </location>
</feature>
<evidence type="ECO:0000313" key="8">
    <source>
        <dbReference type="EMBL" id="MFD3393126.1"/>
    </source>
</evidence>
<dbReference type="RefSeq" id="WP_377981755.1">
    <property type="nucleotide sequence ID" value="NZ_JBBKXZ010000001.1"/>
</dbReference>
<keyword evidence="3 6" id="KW-1133">Transmembrane helix</keyword>
<comment type="caution">
    <text evidence="8">The sequence shown here is derived from an EMBL/GenBank/DDBJ whole genome shotgun (WGS) entry which is preliminary data.</text>
</comment>